<dbReference type="OrthoDB" id="1470350at2759"/>
<dbReference type="EMBL" id="KB469309">
    <property type="protein sequence ID" value="EPQ51799.1"/>
    <property type="molecule type" value="Genomic_DNA"/>
</dbReference>
<dbReference type="KEGG" id="gtr:GLOTRDRAFT_48029"/>
<name>S7RGV7_GLOTA</name>
<evidence type="ECO:0000313" key="1">
    <source>
        <dbReference type="EMBL" id="EPQ51799.1"/>
    </source>
</evidence>
<accession>S7RGV7</accession>
<sequence>LDAISMSMFMHDIDATNNTIPDLLQKFTNAPQENMLALFMGTIVSAFPRLLTLPSPMKTWAGNLRSELRSIAEGVWRGATSDAAGLDAKLLRLLSKWTGAPFFPCGIEVLMWLQMNGERL</sequence>
<dbReference type="HOGENOM" id="CLU_2339203_0_0_1"/>
<feature type="non-terminal residue" evidence="1">
    <location>
        <position position="1"/>
    </location>
</feature>
<dbReference type="RefSeq" id="XP_007869571.1">
    <property type="nucleotide sequence ID" value="XM_007871380.1"/>
</dbReference>
<evidence type="ECO:0000313" key="2">
    <source>
        <dbReference type="Proteomes" id="UP000030669"/>
    </source>
</evidence>
<protein>
    <submittedName>
        <fullName evidence="1">Uncharacterized protein</fullName>
    </submittedName>
</protein>
<dbReference type="AlphaFoldDB" id="S7RGV7"/>
<dbReference type="Proteomes" id="UP000030669">
    <property type="component" value="Unassembled WGS sequence"/>
</dbReference>
<keyword evidence="2" id="KW-1185">Reference proteome</keyword>
<reference evidence="1 2" key="1">
    <citation type="journal article" date="2012" name="Science">
        <title>The Paleozoic origin of enzymatic lignin decomposition reconstructed from 31 fungal genomes.</title>
        <authorList>
            <person name="Floudas D."/>
            <person name="Binder M."/>
            <person name="Riley R."/>
            <person name="Barry K."/>
            <person name="Blanchette R.A."/>
            <person name="Henrissat B."/>
            <person name="Martinez A.T."/>
            <person name="Otillar R."/>
            <person name="Spatafora J.W."/>
            <person name="Yadav J.S."/>
            <person name="Aerts A."/>
            <person name="Benoit I."/>
            <person name="Boyd A."/>
            <person name="Carlson A."/>
            <person name="Copeland A."/>
            <person name="Coutinho P.M."/>
            <person name="de Vries R.P."/>
            <person name="Ferreira P."/>
            <person name="Findley K."/>
            <person name="Foster B."/>
            <person name="Gaskell J."/>
            <person name="Glotzer D."/>
            <person name="Gorecki P."/>
            <person name="Heitman J."/>
            <person name="Hesse C."/>
            <person name="Hori C."/>
            <person name="Igarashi K."/>
            <person name="Jurgens J.A."/>
            <person name="Kallen N."/>
            <person name="Kersten P."/>
            <person name="Kohler A."/>
            <person name="Kuees U."/>
            <person name="Kumar T.K.A."/>
            <person name="Kuo A."/>
            <person name="LaButti K."/>
            <person name="Larrondo L.F."/>
            <person name="Lindquist E."/>
            <person name="Ling A."/>
            <person name="Lombard V."/>
            <person name="Lucas S."/>
            <person name="Lundell T."/>
            <person name="Martin R."/>
            <person name="McLaughlin D.J."/>
            <person name="Morgenstern I."/>
            <person name="Morin E."/>
            <person name="Murat C."/>
            <person name="Nagy L.G."/>
            <person name="Nolan M."/>
            <person name="Ohm R.A."/>
            <person name="Patyshakuliyeva A."/>
            <person name="Rokas A."/>
            <person name="Ruiz-Duenas F.J."/>
            <person name="Sabat G."/>
            <person name="Salamov A."/>
            <person name="Samejima M."/>
            <person name="Schmutz J."/>
            <person name="Slot J.C."/>
            <person name="St John F."/>
            <person name="Stenlid J."/>
            <person name="Sun H."/>
            <person name="Sun S."/>
            <person name="Syed K."/>
            <person name="Tsang A."/>
            <person name="Wiebenga A."/>
            <person name="Young D."/>
            <person name="Pisabarro A."/>
            <person name="Eastwood D.C."/>
            <person name="Martin F."/>
            <person name="Cullen D."/>
            <person name="Grigoriev I.V."/>
            <person name="Hibbett D.S."/>
        </authorList>
    </citation>
    <scope>NUCLEOTIDE SEQUENCE [LARGE SCALE GENOMIC DNA]</scope>
    <source>
        <strain evidence="1 2">ATCC 11539</strain>
    </source>
</reference>
<dbReference type="OMA" id="WSGHEAA"/>
<organism evidence="1 2">
    <name type="scientific">Gloeophyllum trabeum (strain ATCC 11539 / FP-39264 / Madison 617)</name>
    <name type="common">Brown rot fungus</name>
    <dbReference type="NCBI Taxonomy" id="670483"/>
    <lineage>
        <taxon>Eukaryota</taxon>
        <taxon>Fungi</taxon>
        <taxon>Dikarya</taxon>
        <taxon>Basidiomycota</taxon>
        <taxon>Agaricomycotina</taxon>
        <taxon>Agaricomycetes</taxon>
        <taxon>Gloeophyllales</taxon>
        <taxon>Gloeophyllaceae</taxon>
        <taxon>Gloeophyllum</taxon>
    </lineage>
</organism>
<dbReference type="GeneID" id="19306539"/>
<gene>
    <name evidence="1" type="ORF">GLOTRDRAFT_48029</name>
</gene>
<proteinExistence type="predicted"/>